<name>A0AAE3IY44_9BACI</name>
<accession>A0AAE3IY44</accession>
<dbReference type="AlphaFoldDB" id="A0AAE3IY44"/>
<keyword evidence="1" id="KW-0732">Signal</keyword>
<evidence type="ECO:0000313" key="4">
    <source>
        <dbReference type="Proteomes" id="UP001209318"/>
    </source>
</evidence>
<sequence>MKKQIWKNFLIILIVTSITSACSQGLATESKNGNQAVESEEGNVKKDIVNKLTLNKTSLKDKKFNKNEIKLEEGTFQPTLQLSKTDHAIAIDFTAENTSGNPITLSFTSGQEYDFLVYNGNNELVYQWSKGRMFLQVIKEVTLENGDKINYKNTWNFVDNEGNVLPDGEYRIEFTVTAQVKSAEGKTIKTNELTAATEINTKK</sequence>
<protein>
    <recommendedName>
        <fullName evidence="2">Intracellular proteinase inhibitor BsuPI domain-containing protein</fullName>
    </recommendedName>
</protein>
<dbReference type="InterPro" id="IPR038144">
    <property type="entry name" value="IPI"/>
</dbReference>
<dbReference type="EMBL" id="JAOUSF010000006">
    <property type="protein sequence ID" value="MCU9615074.1"/>
    <property type="molecule type" value="Genomic_DNA"/>
</dbReference>
<feature type="domain" description="Intracellular proteinase inhibitor BsuPI" evidence="2">
    <location>
        <begin position="79"/>
        <end position="179"/>
    </location>
</feature>
<dbReference type="Pfam" id="PF12690">
    <property type="entry name" value="BsuPI"/>
    <property type="match status" value="1"/>
</dbReference>
<proteinExistence type="predicted"/>
<gene>
    <name evidence="3" type="ORF">OEV98_16180</name>
</gene>
<feature type="chain" id="PRO_5042200688" description="Intracellular proteinase inhibitor BsuPI domain-containing protein" evidence="1">
    <location>
        <begin position="24"/>
        <end position="203"/>
    </location>
</feature>
<dbReference type="PROSITE" id="PS51257">
    <property type="entry name" value="PROKAR_LIPOPROTEIN"/>
    <property type="match status" value="1"/>
</dbReference>
<evidence type="ECO:0000313" key="3">
    <source>
        <dbReference type="EMBL" id="MCU9615074.1"/>
    </source>
</evidence>
<dbReference type="InterPro" id="IPR020481">
    <property type="entry name" value="Intracell_prot_inh_BsuPI"/>
</dbReference>
<organism evidence="3 4">
    <name type="scientific">Perspicuibacillus lycopersici</name>
    <dbReference type="NCBI Taxonomy" id="1325689"/>
    <lineage>
        <taxon>Bacteria</taxon>
        <taxon>Bacillati</taxon>
        <taxon>Bacillota</taxon>
        <taxon>Bacilli</taxon>
        <taxon>Bacillales</taxon>
        <taxon>Bacillaceae</taxon>
        <taxon>Perspicuibacillus</taxon>
    </lineage>
</organism>
<keyword evidence="4" id="KW-1185">Reference proteome</keyword>
<dbReference type="RefSeq" id="WP_263074391.1">
    <property type="nucleotide sequence ID" value="NZ_JAOUSF010000006.1"/>
</dbReference>
<dbReference type="Proteomes" id="UP001209318">
    <property type="component" value="Unassembled WGS sequence"/>
</dbReference>
<comment type="caution">
    <text evidence="3">The sequence shown here is derived from an EMBL/GenBank/DDBJ whole genome shotgun (WGS) entry which is preliminary data.</text>
</comment>
<evidence type="ECO:0000259" key="2">
    <source>
        <dbReference type="Pfam" id="PF12690"/>
    </source>
</evidence>
<evidence type="ECO:0000256" key="1">
    <source>
        <dbReference type="SAM" id="SignalP"/>
    </source>
</evidence>
<feature type="signal peptide" evidence="1">
    <location>
        <begin position="1"/>
        <end position="23"/>
    </location>
</feature>
<reference evidence="3" key="1">
    <citation type="submission" date="2022-10" db="EMBL/GenBank/DDBJ databases">
        <title>Description of Fervidibacillus gen. nov. in the family Fervidibacillaceae fam. nov. with two species, Fervidibacillus albus sp. nov., and Fervidibacillus halotolerans sp. nov., isolated from tidal flat sediments.</title>
        <authorList>
            <person name="Kwon K.K."/>
            <person name="Yang S.-H."/>
        </authorList>
    </citation>
    <scope>NUCLEOTIDE SEQUENCE</scope>
    <source>
        <strain evidence="3">JCM 19140</strain>
    </source>
</reference>
<dbReference type="Gene3D" id="2.60.40.2360">
    <property type="entry name" value="Intracellular proteinase inhibitor BsuPI"/>
    <property type="match status" value="1"/>
</dbReference>